<dbReference type="EMBL" id="WVRA01000002">
    <property type="protein sequence ID" value="NOE17864.1"/>
    <property type="molecule type" value="Genomic_DNA"/>
</dbReference>
<comment type="caution">
    <text evidence="1">The sequence shown here is derived from an EMBL/GenBank/DDBJ whole genome shotgun (WGS) entry which is preliminary data.</text>
</comment>
<accession>A0AA90ZFG4</accession>
<proteinExistence type="predicted"/>
<organism evidence="1 2">
    <name type="scientific">Ruegeria atlantica</name>
    <dbReference type="NCBI Taxonomy" id="81569"/>
    <lineage>
        <taxon>Bacteria</taxon>
        <taxon>Pseudomonadati</taxon>
        <taxon>Pseudomonadota</taxon>
        <taxon>Alphaproteobacteria</taxon>
        <taxon>Rhodobacterales</taxon>
        <taxon>Roseobacteraceae</taxon>
        <taxon>Ruegeria</taxon>
    </lineage>
</organism>
<dbReference type="Proteomes" id="UP000597886">
    <property type="component" value="Unassembled WGS sequence"/>
</dbReference>
<dbReference type="RefSeq" id="WP_171232905.1">
    <property type="nucleotide sequence ID" value="NZ_WVRA01000002.1"/>
</dbReference>
<protein>
    <submittedName>
        <fullName evidence="1">Uncharacterized protein</fullName>
    </submittedName>
</protein>
<name>A0AA90ZFG4_9RHOB</name>
<sequence length="56" mass="6164">MEKRILMAAAKKDPALRVLACTHDNLTRRLTLYPPDTAPEDVLAETCLGQLGQRTG</sequence>
<evidence type="ECO:0000313" key="1">
    <source>
        <dbReference type="EMBL" id="NOE17864.1"/>
    </source>
</evidence>
<reference evidence="1" key="1">
    <citation type="submission" date="2019-12" db="EMBL/GenBank/DDBJ databases">
        <title>Ruegeria JWLKs population differentiation of coral mucus and skeleton niches.</title>
        <authorList>
            <person name="Luo D."/>
        </authorList>
    </citation>
    <scope>NUCLEOTIDE SEQUENCE</scope>
    <source>
        <strain evidence="1">HKCCD6181</strain>
    </source>
</reference>
<dbReference type="AlphaFoldDB" id="A0AA90ZFG4"/>
<gene>
    <name evidence="1" type="ORF">GS634_06980</name>
</gene>
<evidence type="ECO:0000313" key="2">
    <source>
        <dbReference type="Proteomes" id="UP000597886"/>
    </source>
</evidence>